<dbReference type="InterPro" id="IPR036078">
    <property type="entry name" value="Spo11/TopoVI_A_sf"/>
</dbReference>
<dbReference type="EMBL" id="CP067341">
    <property type="protein sequence ID" value="QQP10703.1"/>
    <property type="molecule type" value="Genomic_DNA"/>
</dbReference>
<evidence type="ECO:0000313" key="2">
    <source>
        <dbReference type="EMBL" id="QQP10703.1"/>
    </source>
</evidence>
<dbReference type="InterPro" id="IPR024465">
    <property type="entry name" value="DUF2399"/>
</dbReference>
<dbReference type="CDD" id="cd00188">
    <property type="entry name" value="TOPRIM"/>
    <property type="match status" value="1"/>
</dbReference>
<dbReference type="SUPFAM" id="SSF56726">
    <property type="entry name" value="DNA topoisomerase IV, alpha subunit"/>
    <property type="match status" value="1"/>
</dbReference>
<evidence type="ECO:0000259" key="1">
    <source>
        <dbReference type="PROSITE" id="PS50880"/>
    </source>
</evidence>
<dbReference type="Gene3D" id="3.40.1360.10">
    <property type="match status" value="1"/>
</dbReference>
<dbReference type="Pfam" id="PF09664">
    <property type="entry name" value="DUF2399"/>
    <property type="match status" value="1"/>
</dbReference>
<dbReference type="RefSeq" id="WP_053596754.1">
    <property type="nucleotide sequence ID" value="NZ_CP067341.1"/>
</dbReference>
<sequence length="412" mass="47652">MIEQFLASNFVKNREHLEVPPKYITDTIKQYTVAKQTARTYRNVSFLKVGQLTKTMPPQGLLNYKFTKNAKRKLSEDFSTIQSWITEGWIIEEIVFAQDGRTAKAIHYRIGPSLKYYFDAQNEQQTQKLENYALQLQKSADIQPIEELQQVVQQLNELVAMPIEKLTHTTQLLSHWSIEKRLRFLHFSIGFFQLANKGVLFDFKEIGATLFDKIGGSKVFDREQKEFIEELERVFSIQTSDCGLISLGKITPVFFAGELTGTFSQYQQGVIHALTDDAILKDTYKTEASIIWLVENRAILTRMAKETSFLQCTNAFILCLDGQIRSAHKMLIRQLVTTQTVIIWTDFDVAGLTIAKHAVQMINTPYKIIARDNRTFSDIEAYKKWLLGELEIAEHEQEQQLGDVEQWMKWIQ</sequence>
<dbReference type="InterPro" id="IPR006171">
    <property type="entry name" value="TOPRIM_dom"/>
</dbReference>
<reference evidence="2 3" key="1">
    <citation type="submission" date="2020-01" db="EMBL/GenBank/DDBJ databases">
        <authorList>
            <person name="Liu G."/>
            <person name="Liu B."/>
        </authorList>
    </citation>
    <scope>NUCLEOTIDE SEQUENCE [LARGE SCALE GENOMIC DNA]</scope>
    <source>
        <strain evidence="2 3">FJAT-51161</strain>
    </source>
</reference>
<accession>A0ABX7ALE3</accession>
<proteinExistence type="predicted"/>
<dbReference type="PROSITE" id="PS50880">
    <property type="entry name" value="TOPRIM"/>
    <property type="match status" value="1"/>
</dbReference>
<organism evidence="2 3">
    <name type="scientific">Lysinibacillus agricola</name>
    <dbReference type="NCBI Taxonomy" id="2590012"/>
    <lineage>
        <taxon>Bacteria</taxon>
        <taxon>Bacillati</taxon>
        <taxon>Bacillota</taxon>
        <taxon>Bacilli</taxon>
        <taxon>Bacillales</taxon>
        <taxon>Bacillaceae</taxon>
        <taxon>Lysinibacillus</taxon>
    </lineage>
</organism>
<protein>
    <submittedName>
        <fullName evidence="2">DUF2399 domain-containing protein</fullName>
    </submittedName>
</protein>
<keyword evidence="3" id="KW-1185">Reference proteome</keyword>
<feature type="domain" description="Toprim" evidence="1">
    <location>
        <begin position="289"/>
        <end position="377"/>
    </location>
</feature>
<gene>
    <name evidence="2" type="ORF">FJQ98_15765</name>
</gene>
<evidence type="ECO:0000313" key="3">
    <source>
        <dbReference type="Proteomes" id="UP000596049"/>
    </source>
</evidence>
<name>A0ABX7ALE3_9BACI</name>
<dbReference type="Proteomes" id="UP000596049">
    <property type="component" value="Chromosome"/>
</dbReference>